<keyword evidence="3" id="KW-0812">Transmembrane</keyword>
<dbReference type="PIRSF" id="PIRSF016661">
    <property type="entry name" value="BioY"/>
    <property type="match status" value="1"/>
</dbReference>
<dbReference type="Proteomes" id="UP000553963">
    <property type="component" value="Unassembled WGS sequence"/>
</dbReference>
<dbReference type="AlphaFoldDB" id="A0A840ANE0"/>
<reference evidence="4 5" key="1">
    <citation type="submission" date="2020-08" db="EMBL/GenBank/DDBJ databases">
        <title>Genomic Encyclopedia of Type Strains, Phase IV (KMG-IV): sequencing the most valuable type-strain genomes for metagenomic binning, comparative biology and taxonomic classification.</title>
        <authorList>
            <person name="Goeker M."/>
        </authorList>
    </citation>
    <scope>NUCLEOTIDE SEQUENCE [LARGE SCALE GENOMIC DNA]</scope>
    <source>
        <strain evidence="4 5">DSM 25966</strain>
    </source>
</reference>
<dbReference type="RefSeq" id="WP_183397742.1">
    <property type="nucleotide sequence ID" value="NZ_JACIDS010000002.1"/>
</dbReference>
<dbReference type="GO" id="GO:0005886">
    <property type="term" value="C:plasma membrane"/>
    <property type="evidence" value="ECO:0007669"/>
    <property type="project" value="UniProtKB-SubCell"/>
</dbReference>
<comment type="caution">
    <text evidence="4">The sequence shown here is derived from an EMBL/GenBank/DDBJ whole genome shotgun (WGS) entry which is preliminary data.</text>
</comment>
<feature type="transmembrane region" description="Helical" evidence="3">
    <location>
        <begin position="47"/>
        <end position="68"/>
    </location>
</feature>
<dbReference type="InterPro" id="IPR003784">
    <property type="entry name" value="BioY"/>
</dbReference>
<keyword evidence="2 3" id="KW-0472">Membrane</keyword>
<dbReference type="Pfam" id="PF02632">
    <property type="entry name" value="BioY"/>
    <property type="match status" value="1"/>
</dbReference>
<dbReference type="PANTHER" id="PTHR34295">
    <property type="entry name" value="BIOTIN TRANSPORTER BIOY"/>
    <property type="match status" value="1"/>
</dbReference>
<keyword evidence="2" id="KW-1003">Cell membrane</keyword>
<evidence type="ECO:0000313" key="4">
    <source>
        <dbReference type="EMBL" id="MBB3930045.1"/>
    </source>
</evidence>
<proteinExistence type="inferred from homology"/>
<feature type="transmembrane region" description="Helical" evidence="3">
    <location>
        <begin position="133"/>
        <end position="157"/>
    </location>
</feature>
<accession>A0A840ANE0</accession>
<comment type="subcellular location">
    <subcellularLocation>
        <location evidence="2">Cell membrane</location>
        <topology evidence="2">Multi-pass membrane protein</topology>
    </subcellularLocation>
</comment>
<sequence>MSLRSSSPATLALAAWPAGQARALRFAALAILGSALLALAAKIQVPFWPVPMTMTTFAVFLIGATYGARLATATLLLYLAEGFAGIPVFAGPLAGPAYLLGPTAGFLFGYVAAAFIIGLAADRGWSRSTPKMALAFFAGDAVLFAMGFAWLAFFASLPNGAVGIGASAAFAKGVLPFVLGDVLKIAIAALMVPAGWTVLRRLRG</sequence>
<dbReference type="GO" id="GO:0015225">
    <property type="term" value="F:biotin transmembrane transporter activity"/>
    <property type="evidence" value="ECO:0007669"/>
    <property type="project" value="UniProtKB-UniRule"/>
</dbReference>
<gene>
    <name evidence="4" type="ORF">GGR25_001084</name>
</gene>
<evidence type="ECO:0000313" key="5">
    <source>
        <dbReference type="Proteomes" id="UP000553963"/>
    </source>
</evidence>
<dbReference type="Gene3D" id="1.10.1760.20">
    <property type="match status" value="1"/>
</dbReference>
<dbReference type="EMBL" id="JACIDS010000002">
    <property type="protein sequence ID" value="MBB3930045.1"/>
    <property type="molecule type" value="Genomic_DNA"/>
</dbReference>
<protein>
    <recommendedName>
        <fullName evidence="2">Biotin transporter</fullName>
    </recommendedName>
</protein>
<evidence type="ECO:0000256" key="1">
    <source>
        <dbReference type="ARBA" id="ARBA00010692"/>
    </source>
</evidence>
<keyword evidence="5" id="KW-1185">Reference proteome</keyword>
<comment type="similarity">
    <text evidence="1 2">Belongs to the BioY family.</text>
</comment>
<name>A0A840ANE0_9HYPH</name>
<feature type="transmembrane region" description="Helical" evidence="3">
    <location>
        <begin position="177"/>
        <end position="199"/>
    </location>
</feature>
<feature type="transmembrane region" description="Helical" evidence="3">
    <location>
        <begin position="75"/>
        <end position="94"/>
    </location>
</feature>
<keyword evidence="3" id="KW-1133">Transmembrane helix</keyword>
<feature type="transmembrane region" description="Helical" evidence="3">
    <location>
        <begin position="100"/>
        <end position="121"/>
    </location>
</feature>
<dbReference type="PANTHER" id="PTHR34295:SF1">
    <property type="entry name" value="BIOTIN TRANSPORTER BIOY"/>
    <property type="match status" value="1"/>
</dbReference>
<keyword evidence="2" id="KW-0813">Transport</keyword>
<evidence type="ECO:0000256" key="3">
    <source>
        <dbReference type="SAM" id="Phobius"/>
    </source>
</evidence>
<organism evidence="4 5">
    <name type="scientific">Kaistia hirudinis</name>
    <dbReference type="NCBI Taxonomy" id="1293440"/>
    <lineage>
        <taxon>Bacteria</taxon>
        <taxon>Pseudomonadati</taxon>
        <taxon>Pseudomonadota</taxon>
        <taxon>Alphaproteobacteria</taxon>
        <taxon>Hyphomicrobiales</taxon>
        <taxon>Kaistiaceae</taxon>
        <taxon>Kaistia</taxon>
    </lineage>
</organism>
<evidence type="ECO:0000256" key="2">
    <source>
        <dbReference type="PIRNR" id="PIRNR016661"/>
    </source>
</evidence>